<dbReference type="SUPFAM" id="SSF140864">
    <property type="entry name" value="TROVE domain-like"/>
    <property type="match status" value="1"/>
</dbReference>
<accession>A0AAD9JZH4</accession>
<comment type="caution">
    <text evidence="3">The sequence shown here is derived from an EMBL/GenBank/DDBJ whole genome shotgun (WGS) entry which is preliminary data.</text>
</comment>
<dbReference type="Proteomes" id="UP001209878">
    <property type="component" value="Unassembled WGS sequence"/>
</dbReference>
<feature type="domain" description="TROVE" evidence="2">
    <location>
        <begin position="86"/>
        <end position="140"/>
    </location>
</feature>
<keyword evidence="4" id="KW-1185">Reference proteome</keyword>
<dbReference type="PANTHER" id="PTHR44791">
    <property type="entry name" value="TELOMERASE PROTEIN COMPONENT 1 TEP1"/>
    <property type="match status" value="1"/>
</dbReference>
<dbReference type="AlphaFoldDB" id="A0AAD9JZH4"/>
<evidence type="ECO:0000313" key="3">
    <source>
        <dbReference type="EMBL" id="KAK2161070.1"/>
    </source>
</evidence>
<keyword evidence="1" id="KW-0812">Transmembrane</keyword>
<dbReference type="Pfam" id="PF05731">
    <property type="entry name" value="TROVE"/>
    <property type="match status" value="1"/>
</dbReference>
<dbReference type="GO" id="GO:0000722">
    <property type="term" value="P:telomere maintenance via recombination"/>
    <property type="evidence" value="ECO:0007669"/>
    <property type="project" value="TreeGrafter"/>
</dbReference>
<proteinExistence type="predicted"/>
<keyword evidence="1" id="KW-1133">Transmembrane helix</keyword>
<feature type="transmembrane region" description="Helical" evidence="1">
    <location>
        <begin position="25"/>
        <end position="46"/>
    </location>
</feature>
<dbReference type="InterPro" id="IPR052652">
    <property type="entry name" value="Telomerase_Complex_Comp"/>
</dbReference>
<dbReference type="EMBL" id="JAODUO010001607">
    <property type="protein sequence ID" value="KAK2161070.1"/>
    <property type="molecule type" value="Genomic_DNA"/>
</dbReference>
<dbReference type="GO" id="GO:0070034">
    <property type="term" value="F:telomerase RNA binding"/>
    <property type="evidence" value="ECO:0007669"/>
    <property type="project" value="TreeGrafter"/>
</dbReference>
<name>A0AAD9JZH4_RIDPI</name>
<dbReference type="GO" id="GO:0005697">
    <property type="term" value="C:telomerase holoenzyme complex"/>
    <property type="evidence" value="ECO:0007669"/>
    <property type="project" value="TreeGrafter"/>
</dbReference>
<organism evidence="3 4">
    <name type="scientific">Ridgeia piscesae</name>
    <name type="common">Tubeworm</name>
    <dbReference type="NCBI Taxonomy" id="27915"/>
    <lineage>
        <taxon>Eukaryota</taxon>
        <taxon>Metazoa</taxon>
        <taxon>Spiralia</taxon>
        <taxon>Lophotrochozoa</taxon>
        <taxon>Annelida</taxon>
        <taxon>Polychaeta</taxon>
        <taxon>Sedentaria</taxon>
        <taxon>Canalipalpata</taxon>
        <taxon>Sabellida</taxon>
        <taxon>Siboglinidae</taxon>
        <taxon>Ridgeia</taxon>
    </lineage>
</organism>
<sequence>MAVHTVARGHVSTKRIVLESVPAGMWHNVNIFISGCLVGVLIGVVLRQWAEPQFVPVLVFEPAATDCDCSKDDVLRTLPEAGSITVAYPSSYEEFSKSHLPGVYDQEQAGKRMKLPTPETWETQVSLHGNKASTWESLIGEVFR</sequence>
<dbReference type="PANTHER" id="PTHR44791:SF1">
    <property type="entry name" value="TELOMERASE PROTEIN COMPONENT 1"/>
    <property type="match status" value="1"/>
</dbReference>
<gene>
    <name evidence="3" type="ORF">NP493_1607g00048</name>
</gene>
<reference evidence="3" key="1">
    <citation type="journal article" date="2023" name="Mol. Biol. Evol.">
        <title>Third-Generation Sequencing Reveals the Adaptive Role of the Epigenome in Three Deep-Sea Polychaetes.</title>
        <authorList>
            <person name="Perez M."/>
            <person name="Aroh O."/>
            <person name="Sun Y."/>
            <person name="Lan Y."/>
            <person name="Juniper S.K."/>
            <person name="Young C.R."/>
            <person name="Angers B."/>
            <person name="Qian P.Y."/>
        </authorList>
    </citation>
    <scope>NUCLEOTIDE SEQUENCE</scope>
    <source>
        <strain evidence="3">R07B-5</strain>
    </source>
</reference>
<protein>
    <recommendedName>
        <fullName evidence="2">TROVE domain-containing protein</fullName>
    </recommendedName>
</protein>
<dbReference type="InterPro" id="IPR037214">
    <property type="entry name" value="TROVE_dom_sf"/>
</dbReference>
<dbReference type="GO" id="GO:0003720">
    <property type="term" value="F:telomerase activity"/>
    <property type="evidence" value="ECO:0007669"/>
    <property type="project" value="TreeGrafter"/>
</dbReference>
<evidence type="ECO:0000256" key="1">
    <source>
        <dbReference type="SAM" id="Phobius"/>
    </source>
</evidence>
<keyword evidence="1" id="KW-0472">Membrane</keyword>
<evidence type="ECO:0000313" key="4">
    <source>
        <dbReference type="Proteomes" id="UP001209878"/>
    </source>
</evidence>
<evidence type="ECO:0000259" key="2">
    <source>
        <dbReference type="Pfam" id="PF05731"/>
    </source>
</evidence>
<dbReference type="InterPro" id="IPR008858">
    <property type="entry name" value="TROVE_dom"/>
</dbReference>